<dbReference type="GO" id="GO:0005737">
    <property type="term" value="C:cytoplasm"/>
    <property type="evidence" value="ECO:0007669"/>
    <property type="project" value="TreeGrafter"/>
</dbReference>
<dbReference type="GO" id="GO:0005096">
    <property type="term" value="F:GTPase activator activity"/>
    <property type="evidence" value="ECO:0007669"/>
    <property type="project" value="TreeGrafter"/>
</dbReference>
<evidence type="ECO:0008006" key="6">
    <source>
        <dbReference type="Google" id="ProtNLM"/>
    </source>
</evidence>
<dbReference type="HOGENOM" id="CLU_005171_1_1_1"/>
<dbReference type="PROSITE" id="PS50238">
    <property type="entry name" value="RHOGAP"/>
    <property type="match status" value="1"/>
</dbReference>
<organism evidence="4 5">
    <name type="scientific">Megaselia scalaris</name>
    <name type="common">Humpbacked fly</name>
    <name type="synonym">Phora scalaris</name>
    <dbReference type="NCBI Taxonomy" id="36166"/>
    <lineage>
        <taxon>Eukaryota</taxon>
        <taxon>Metazoa</taxon>
        <taxon>Ecdysozoa</taxon>
        <taxon>Arthropoda</taxon>
        <taxon>Hexapoda</taxon>
        <taxon>Insecta</taxon>
        <taxon>Pterygota</taxon>
        <taxon>Neoptera</taxon>
        <taxon>Endopterygota</taxon>
        <taxon>Diptera</taxon>
        <taxon>Brachycera</taxon>
        <taxon>Muscomorpha</taxon>
        <taxon>Platypezoidea</taxon>
        <taxon>Phoridae</taxon>
        <taxon>Megaseliini</taxon>
        <taxon>Megaselia</taxon>
    </lineage>
</organism>
<dbReference type="OMA" id="HKYFATH"/>
<dbReference type="GO" id="GO:0005856">
    <property type="term" value="C:cytoskeleton"/>
    <property type="evidence" value="ECO:0007669"/>
    <property type="project" value="InterPro"/>
</dbReference>
<dbReference type="InterPro" id="IPR000198">
    <property type="entry name" value="RhoGAP_dom"/>
</dbReference>
<name>T1H0M9_MEGSC</name>
<reference evidence="4" key="2">
    <citation type="submission" date="2015-06" db="UniProtKB">
        <authorList>
            <consortium name="EnsemblMetazoa"/>
        </authorList>
    </citation>
    <scope>IDENTIFICATION</scope>
</reference>
<evidence type="ECO:0000313" key="4">
    <source>
        <dbReference type="EnsemblMetazoa" id="MESCA009710-PA"/>
    </source>
</evidence>
<dbReference type="Gene3D" id="1.10.555.10">
    <property type="entry name" value="Rho GTPase activation protein"/>
    <property type="match status" value="1"/>
</dbReference>
<dbReference type="STRING" id="36166.T1H0M9"/>
<reference evidence="5" key="1">
    <citation type="submission" date="2013-02" db="EMBL/GenBank/DDBJ databases">
        <authorList>
            <person name="Hughes D."/>
        </authorList>
    </citation>
    <scope>NUCLEOTIDE SEQUENCE</scope>
    <source>
        <strain>Durham</strain>
        <strain evidence="5">NC isolate 2 -- Noor lab</strain>
    </source>
</reference>
<dbReference type="InterPro" id="IPR008936">
    <property type="entry name" value="Rho_GTPase_activation_prot"/>
</dbReference>
<dbReference type="GO" id="GO:0007165">
    <property type="term" value="P:signal transduction"/>
    <property type="evidence" value="ECO:0007669"/>
    <property type="project" value="InterPro"/>
</dbReference>
<dbReference type="PANTHER" id="PTHR45876">
    <property type="entry name" value="FI04035P"/>
    <property type="match status" value="1"/>
</dbReference>
<evidence type="ECO:0000259" key="2">
    <source>
        <dbReference type="PROSITE" id="PS50238"/>
    </source>
</evidence>
<feature type="domain" description="MyTH4" evidence="3">
    <location>
        <begin position="267"/>
        <end position="426"/>
    </location>
</feature>
<dbReference type="EnsemblMetazoa" id="MESCA009710-RA">
    <property type="protein sequence ID" value="MESCA009710-PA"/>
    <property type="gene ID" value="MESCA009710"/>
</dbReference>
<evidence type="ECO:0000256" key="1">
    <source>
        <dbReference type="SAM" id="MobiDB-lite"/>
    </source>
</evidence>
<dbReference type="SUPFAM" id="SSF48350">
    <property type="entry name" value="GTPase activation domain, GAP"/>
    <property type="match status" value="1"/>
</dbReference>
<dbReference type="InterPro" id="IPR000857">
    <property type="entry name" value="MyTH4_dom"/>
</dbReference>
<dbReference type="Pfam" id="PF00620">
    <property type="entry name" value="RhoGAP"/>
    <property type="match status" value="1"/>
</dbReference>
<feature type="compositionally biased region" description="Basic and acidic residues" evidence="1">
    <location>
        <begin position="97"/>
        <end position="118"/>
    </location>
</feature>
<feature type="region of interest" description="Disordered" evidence="1">
    <location>
        <begin position="95"/>
        <end position="118"/>
    </location>
</feature>
<feature type="region of interest" description="Disordered" evidence="1">
    <location>
        <begin position="200"/>
        <end position="219"/>
    </location>
</feature>
<feature type="domain" description="Rho-GAP" evidence="2">
    <location>
        <begin position="443"/>
        <end position="625"/>
    </location>
</feature>
<dbReference type="Gene3D" id="1.25.40.530">
    <property type="entry name" value="MyTH4 domain"/>
    <property type="match status" value="1"/>
</dbReference>
<proteinExistence type="predicted"/>
<sequence length="625" mass="72667">MEQRQSSWHDYGECVVLQCLQNPTRIDDIDLIGRSSVHVVESLLRLERAFERWLKLVEDDEIQEHLLPLHNYIIEQAKLSGTWIFGDLDEESLYSDSHSEHSMSGHEPDNEDSDHSDSGDYIKYNVIKLYDDIAQSIHHSDRTEDDDVEYLLEKENSKIYGSMDFGMPVLKSEETAYSKTLPTSKLMKPPTNLEETTNLTNITNTNTGKPESRTNNSKEENKAVLQKINNFATFYEYDLERFAKDNLNFHSKGLFRKKASVRDMIRWTSEAINKPMLALPHDKIEKKMAIDVFKLIQIYMGDRKARPGMTLNSVLMIFYKLQTTIKLGMKYICKYAVKRRRIPQKNPCYEVGNCWQFFAFQPALLNYINKHYDNTFITKFPDVKRWPVHVQISHYATVCRKRLDRLNARGGSFVKKCSTDDIEHSRNQIIRDSMFGNTLVVIMDLQKSMKLMDSDLPWIQVTLSEMILELGGRETEGIFRVSADADEVVRVKCMLDNFQIPAKSDSLDAHTPASVLKLWYRELEDPLIPEPLYNECISTTDADKARSIIDRLPYLNKRVFLYLLSFLQKFTHPSVVFNTKMDCSNLAMVWAPNCLRCPSNDPKVILENARKECMFLHLLLTQNRW</sequence>
<dbReference type="PANTHER" id="PTHR45876:SF8">
    <property type="entry name" value="FI04035P"/>
    <property type="match status" value="1"/>
</dbReference>
<dbReference type="Proteomes" id="UP000015102">
    <property type="component" value="Unassembled WGS sequence"/>
</dbReference>
<dbReference type="AlphaFoldDB" id="T1H0M9"/>
<evidence type="ECO:0000313" key="5">
    <source>
        <dbReference type="Proteomes" id="UP000015102"/>
    </source>
</evidence>
<dbReference type="EMBL" id="CAQQ02374185">
    <property type="status" value="NOT_ANNOTATED_CDS"/>
    <property type="molecule type" value="Genomic_DNA"/>
</dbReference>
<accession>T1H0M9</accession>
<dbReference type="SMART" id="SM00324">
    <property type="entry name" value="RhoGAP"/>
    <property type="match status" value="1"/>
</dbReference>
<feature type="compositionally biased region" description="Basic and acidic residues" evidence="1">
    <location>
        <begin position="210"/>
        <end position="219"/>
    </location>
</feature>
<dbReference type="InterPro" id="IPR038185">
    <property type="entry name" value="MyTH4_dom_sf"/>
</dbReference>
<evidence type="ECO:0000259" key="3">
    <source>
        <dbReference type="PROSITE" id="PS51016"/>
    </source>
</evidence>
<dbReference type="PROSITE" id="PS51016">
    <property type="entry name" value="MYTH4"/>
    <property type="match status" value="1"/>
</dbReference>
<protein>
    <recommendedName>
        <fullName evidence="6">Rho-GAP domain-containing protein</fullName>
    </recommendedName>
</protein>
<keyword evidence="5" id="KW-1185">Reference proteome</keyword>